<reference evidence="1 2" key="1">
    <citation type="submission" date="2024-09" db="EMBL/GenBank/DDBJ databases">
        <title>Nodulacao em especies de Leguminosae Basais da Amazonia e Caracterizacao dos Rizobios e Bacterias Associadas aos Nodulos.</title>
        <authorList>
            <person name="Jambeiro I.C.A."/>
            <person name="Lopes I.S."/>
            <person name="Aguiar E.R.G.R."/>
            <person name="Santos A.F.J."/>
            <person name="Dos Santos J.M.F."/>
            <person name="Gross E."/>
        </authorList>
    </citation>
    <scope>NUCLEOTIDE SEQUENCE [LARGE SCALE GENOMIC DNA]</scope>
    <source>
        <strain evidence="1 2">BRUESC1165</strain>
    </source>
</reference>
<evidence type="ECO:0000313" key="1">
    <source>
        <dbReference type="EMBL" id="MFC1457171.1"/>
    </source>
</evidence>
<sequence length="82" mass="8473">MTRKIYLRIDRLVLDGVGRIDAAAFERSLKTGIAEPLGAAVDSGGLRGLGSTAELDGGRMAKPSDPAALGRHIGGRIVRSGS</sequence>
<protein>
    <submittedName>
        <fullName evidence="1">Uncharacterized protein</fullName>
    </submittedName>
</protein>
<name>A0ABV6Y7R8_9HYPH</name>
<dbReference type="RefSeq" id="WP_377029679.1">
    <property type="nucleotide sequence ID" value="NZ_JBHOMY010000026.1"/>
</dbReference>
<organism evidence="1 2">
    <name type="scientific">Microvirga arabica</name>
    <dbReference type="NCBI Taxonomy" id="1128671"/>
    <lineage>
        <taxon>Bacteria</taxon>
        <taxon>Pseudomonadati</taxon>
        <taxon>Pseudomonadota</taxon>
        <taxon>Alphaproteobacteria</taxon>
        <taxon>Hyphomicrobiales</taxon>
        <taxon>Methylobacteriaceae</taxon>
        <taxon>Microvirga</taxon>
    </lineage>
</organism>
<evidence type="ECO:0000313" key="2">
    <source>
        <dbReference type="Proteomes" id="UP001593940"/>
    </source>
</evidence>
<proteinExistence type="predicted"/>
<gene>
    <name evidence="1" type="ORF">ACETIH_10655</name>
</gene>
<keyword evidence="2" id="KW-1185">Reference proteome</keyword>
<dbReference type="Proteomes" id="UP001593940">
    <property type="component" value="Unassembled WGS sequence"/>
</dbReference>
<accession>A0ABV6Y7R8</accession>
<dbReference type="EMBL" id="JBHOMY010000026">
    <property type="protein sequence ID" value="MFC1457171.1"/>
    <property type="molecule type" value="Genomic_DNA"/>
</dbReference>
<comment type="caution">
    <text evidence="1">The sequence shown here is derived from an EMBL/GenBank/DDBJ whole genome shotgun (WGS) entry which is preliminary data.</text>
</comment>